<comment type="pathway">
    <text evidence="10">Carbohydrate degradation.</text>
</comment>
<dbReference type="GO" id="GO:0005737">
    <property type="term" value="C:cytoplasm"/>
    <property type="evidence" value="ECO:0007669"/>
    <property type="project" value="UniProtKB-ARBA"/>
</dbReference>
<feature type="binding site" evidence="10 14">
    <location>
        <begin position="145"/>
        <end position="148"/>
    </location>
    <ligand>
        <name>substrate</name>
    </ligand>
</feature>
<proteinExistence type="inferred from homology"/>
<evidence type="ECO:0000256" key="3">
    <source>
        <dbReference type="ARBA" id="ARBA00001941"/>
    </source>
</evidence>
<comment type="caution">
    <text evidence="15">The sequence shown here is derived from an EMBL/GenBank/DDBJ whole genome shotgun (WGS) entry which is preliminary data.</text>
</comment>
<evidence type="ECO:0000256" key="6">
    <source>
        <dbReference type="ARBA" id="ARBA00009541"/>
    </source>
</evidence>
<dbReference type="CDD" id="cd00429">
    <property type="entry name" value="RPE"/>
    <property type="match status" value="1"/>
</dbReference>
<dbReference type="Pfam" id="PF00834">
    <property type="entry name" value="Ribul_P_3_epim"/>
    <property type="match status" value="1"/>
</dbReference>
<feature type="binding site" evidence="10">
    <location>
        <begin position="178"/>
        <end position="180"/>
    </location>
    <ligand>
        <name>substrate</name>
    </ligand>
</feature>
<comment type="cofactor">
    <cofactor evidence="10 13">
        <name>a divalent metal cation</name>
        <dbReference type="ChEBI" id="CHEBI:60240"/>
    </cofactor>
    <text evidence="10 13">Binds 1 divalent metal cation per subunit.</text>
</comment>
<evidence type="ECO:0000256" key="1">
    <source>
        <dbReference type="ARBA" id="ARBA00001782"/>
    </source>
</evidence>
<evidence type="ECO:0000256" key="5">
    <source>
        <dbReference type="ARBA" id="ARBA00001954"/>
    </source>
</evidence>
<comment type="cofactor">
    <cofactor evidence="2">
        <name>Mn(2+)</name>
        <dbReference type="ChEBI" id="CHEBI:29035"/>
    </cofactor>
</comment>
<organism evidence="15">
    <name type="scientific">Thermodesulforhabdus norvegica</name>
    <dbReference type="NCBI Taxonomy" id="39841"/>
    <lineage>
        <taxon>Bacteria</taxon>
        <taxon>Pseudomonadati</taxon>
        <taxon>Thermodesulfobacteriota</taxon>
        <taxon>Syntrophobacteria</taxon>
        <taxon>Syntrophobacterales</taxon>
        <taxon>Thermodesulforhabdaceae</taxon>
        <taxon>Thermodesulforhabdus</taxon>
    </lineage>
</organism>
<dbReference type="GO" id="GO:0006098">
    <property type="term" value="P:pentose-phosphate shunt"/>
    <property type="evidence" value="ECO:0007669"/>
    <property type="project" value="UniProtKB-UniRule"/>
</dbReference>
<evidence type="ECO:0000256" key="9">
    <source>
        <dbReference type="ARBA" id="ARBA00023235"/>
    </source>
</evidence>
<evidence type="ECO:0000256" key="8">
    <source>
        <dbReference type="ARBA" id="ARBA00022723"/>
    </source>
</evidence>
<dbReference type="SUPFAM" id="SSF51366">
    <property type="entry name" value="Ribulose-phoshate binding barrel"/>
    <property type="match status" value="1"/>
</dbReference>
<gene>
    <name evidence="10" type="primary">rpe</name>
    <name evidence="15" type="ORF">ENG14_06815</name>
</gene>
<feature type="binding site" evidence="10 13">
    <location>
        <position position="178"/>
    </location>
    <ligand>
        <name>a divalent metal cation</name>
        <dbReference type="ChEBI" id="CHEBI:60240"/>
    </ligand>
</feature>
<dbReference type="InterPro" id="IPR000056">
    <property type="entry name" value="Ribul_P_3_epim-like"/>
</dbReference>
<keyword evidence="13" id="KW-0170">Cobalt</keyword>
<evidence type="ECO:0000256" key="10">
    <source>
        <dbReference type="HAMAP-Rule" id="MF_02227"/>
    </source>
</evidence>
<feature type="binding site" evidence="14">
    <location>
        <begin position="200"/>
        <end position="201"/>
    </location>
    <ligand>
        <name>substrate</name>
    </ligand>
</feature>
<dbReference type="InterPro" id="IPR026019">
    <property type="entry name" value="Ribul_P_3_epim"/>
</dbReference>
<comment type="caution">
    <text evidence="10">Lacks conserved residue(s) required for the propagation of feature annotation.</text>
</comment>
<sequence>MEERKVIIAPSILAADFSRLGEEVKAVEKAGADWIHVDIMDGHFVPNLTIGPDVVAAIRKYSKLPFDVHLMIENPENYIEAFANAGADWLVVHVEACTHIHRVLQQIKDKGIKAGLALNPGTPAICAEPVLDMLDLILVMSVNPGFGGQSFIPSVLSKIKHLRQMIAERNLHILIAVDGGVNKDTVVELAKYGVDVYIAGTAIFEGKSYRENIEAIRKYAEGALGKVQDWKSSLHR</sequence>
<dbReference type="FunFam" id="3.20.20.70:FF:000004">
    <property type="entry name" value="Ribulose-phosphate 3-epimerase"/>
    <property type="match status" value="1"/>
</dbReference>
<evidence type="ECO:0000256" key="13">
    <source>
        <dbReference type="PIRSR" id="PIRSR001461-2"/>
    </source>
</evidence>
<feature type="active site" description="Proton donor" evidence="10 12">
    <location>
        <position position="178"/>
    </location>
</feature>
<dbReference type="GO" id="GO:0004750">
    <property type="term" value="F:D-ribulose-phosphate 3-epimerase activity"/>
    <property type="evidence" value="ECO:0007669"/>
    <property type="project" value="UniProtKB-UniRule"/>
</dbReference>
<dbReference type="PIRSF" id="PIRSF001461">
    <property type="entry name" value="RPE"/>
    <property type="match status" value="1"/>
</dbReference>
<feature type="binding site" evidence="10 13">
    <location>
        <position position="38"/>
    </location>
    <ligand>
        <name>a divalent metal cation</name>
        <dbReference type="ChEBI" id="CHEBI:60240"/>
    </ligand>
</feature>
<dbReference type="Gene3D" id="3.20.20.70">
    <property type="entry name" value="Aldolase class I"/>
    <property type="match status" value="1"/>
</dbReference>
<evidence type="ECO:0000256" key="11">
    <source>
        <dbReference type="PIRNR" id="PIRNR001461"/>
    </source>
</evidence>
<comment type="cofactor">
    <cofactor evidence="5">
        <name>Fe(2+)</name>
        <dbReference type="ChEBI" id="CHEBI:29033"/>
    </cofactor>
</comment>
<keyword evidence="10 11" id="KW-0119">Carbohydrate metabolism</keyword>
<evidence type="ECO:0000256" key="14">
    <source>
        <dbReference type="PIRSR" id="PIRSR001461-3"/>
    </source>
</evidence>
<keyword evidence="8 10" id="KW-0479">Metal-binding</keyword>
<comment type="cofactor">
    <cofactor evidence="4">
        <name>Zn(2+)</name>
        <dbReference type="ChEBI" id="CHEBI:29105"/>
    </cofactor>
</comment>
<dbReference type="NCBIfam" id="NF004076">
    <property type="entry name" value="PRK05581.1-4"/>
    <property type="match status" value="1"/>
</dbReference>
<dbReference type="EC" id="5.1.3.1" evidence="7 10"/>
<evidence type="ECO:0000256" key="4">
    <source>
        <dbReference type="ARBA" id="ARBA00001947"/>
    </source>
</evidence>
<dbReference type="HAMAP" id="MF_02227">
    <property type="entry name" value="RPE"/>
    <property type="match status" value="1"/>
</dbReference>
<dbReference type="GO" id="GO:0019323">
    <property type="term" value="P:pentose catabolic process"/>
    <property type="evidence" value="ECO:0007669"/>
    <property type="project" value="UniProtKB-UniRule"/>
</dbReference>
<dbReference type="Proteomes" id="UP000886355">
    <property type="component" value="Unassembled WGS sequence"/>
</dbReference>
<dbReference type="NCBIfam" id="TIGR01163">
    <property type="entry name" value="rpe"/>
    <property type="match status" value="1"/>
</dbReference>
<feature type="binding site" evidence="14">
    <location>
        <position position="180"/>
    </location>
    <ligand>
        <name>substrate</name>
    </ligand>
</feature>
<feature type="binding site" evidence="10 13">
    <location>
        <position position="69"/>
    </location>
    <ligand>
        <name>a divalent metal cation</name>
        <dbReference type="ChEBI" id="CHEBI:60240"/>
    </ligand>
</feature>
<dbReference type="InterPro" id="IPR013785">
    <property type="entry name" value="Aldolase_TIM"/>
</dbReference>
<comment type="cofactor">
    <cofactor evidence="3">
        <name>Co(2+)</name>
        <dbReference type="ChEBI" id="CHEBI:48828"/>
    </cofactor>
</comment>
<dbReference type="EMBL" id="DQZW01000324">
    <property type="protein sequence ID" value="HDL90597.1"/>
    <property type="molecule type" value="Genomic_DNA"/>
</dbReference>
<protein>
    <recommendedName>
        <fullName evidence="7 10">Ribulose-phosphate 3-epimerase</fullName>
        <ecNumber evidence="7 10">5.1.3.1</ecNumber>
    </recommendedName>
</protein>
<dbReference type="PANTHER" id="PTHR11749">
    <property type="entry name" value="RIBULOSE-5-PHOSPHATE-3-EPIMERASE"/>
    <property type="match status" value="1"/>
</dbReference>
<feature type="binding site" evidence="10 14">
    <location>
        <position position="11"/>
    </location>
    <ligand>
        <name>substrate</name>
    </ligand>
</feature>
<dbReference type="AlphaFoldDB" id="A0A7C1AX30"/>
<dbReference type="InterPro" id="IPR011060">
    <property type="entry name" value="RibuloseP-bd_barrel"/>
</dbReference>
<dbReference type="GO" id="GO:0046872">
    <property type="term" value="F:metal ion binding"/>
    <property type="evidence" value="ECO:0007669"/>
    <property type="project" value="UniProtKB-UniRule"/>
</dbReference>
<comment type="function">
    <text evidence="10">Catalyzes the reversible epimerization of D-ribulose 5-phosphate to D-xylulose 5-phosphate.</text>
</comment>
<keyword evidence="13" id="KW-0862">Zinc</keyword>
<keyword evidence="9 10" id="KW-0413">Isomerase</keyword>
<reference evidence="15" key="1">
    <citation type="journal article" date="2020" name="mSystems">
        <title>Genome- and Community-Level Interaction Insights into Carbon Utilization and Element Cycling Functions of Hydrothermarchaeota in Hydrothermal Sediment.</title>
        <authorList>
            <person name="Zhou Z."/>
            <person name="Liu Y."/>
            <person name="Xu W."/>
            <person name="Pan J."/>
            <person name="Luo Z.H."/>
            <person name="Li M."/>
        </authorList>
    </citation>
    <scope>NUCLEOTIDE SEQUENCE [LARGE SCALE GENOMIC DNA]</scope>
    <source>
        <strain evidence="15">HyVt-19</strain>
    </source>
</reference>
<feature type="binding site" evidence="10 14">
    <location>
        <position position="69"/>
    </location>
    <ligand>
        <name>substrate</name>
    </ligand>
</feature>
<dbReference type="PROSITE" id="PS01085">
    <property type="entry name" value="RIBUL_P_3_EPIMER_1"/>
    <property type="match status" value="1"/>
</dbReference>
<dbReference type="PROSITE" id="PS01086">
    <property type="entry name" value="RIBUL_P_3_EPIMER_2"/>
    <property type="match status" value="1"/>
</dbReference>
<keyword evidence="13" id="KW-0464">Manganese</keyword>
<accession>A0A7C1AX30</accession>
<name>A0A7C1AX30_9BACT</name>
<evidence type="ECO:0000313" key="15">
    <source>
        <dbReference type="EMBL" id="HDL90597.1"/>
    </source>
</evidence>
<comment type="catalytic activity">
    <reaction evidence="1 10 11">
        <text>D-ribulose 5-phosphate = D-xylulose 5-phosphate</text>
        <dbReference type="Rhea" id="RHEA:13677"/>
        <dbReference type="ChEBI" id="CHEBI:57737"/>
        <dbReference type="ChEBI" id="CHEBI:58121"/>
        <dbReference type="EC" id="5.1.3.1"/>
    </reaction>
</comment>
<evidence type="ECO:0000256" key="2">
    <source>
        <dbReference type="ARBA" id="ARBA00001936"/>
    </source>
</evidence>
<evidence type="ECO:0000256" key="12">
    <source>
        <dbReference type="PIRSR" id="PIRSR001461-1"/>
    </source>
</evidence>
<feature type="binding site" evidence="10 13">
    <location>
        <position position="36"/>
    </location>
    <ligand>
        <name>a divalent metal cation</name>
        <dbReference type="ChEBI" id="CHEBI:60240"/>
    </ligand>
</feature>
<comment type="similarity">
    <text evidence="6 10 11">Belongs to the ribulose-phosphate 3-epimerase family.</text>
</comment>
<evidence type="ECO:0000256" key="7">
    <source>
        <dbReference type="ARBA" id="ARBA00013188"/>
    </source>
</evidence>
<feature type="active site" description="Proton acceptor" evidence="10 12">
    <location>
        <position position="38"/>
    </location>
</feature>